<evidence type="ECO:0000313" key="2">
    <source>
        <dbReference type="Proteomes" id="UP001181046"/>
    </source>
</evidence>
<keyword evidence="2" id="KW-1185">Reference proteome</keyword>
<organism evidence="1 2">
    <name type="scientific">Enterococcus xiangfangensis</name>
    <dbReference type="NCBI Taxonomy" id="1296537"/>
    <lineage>
        <taxon>Bacteria</taxon>
        <taxon>Bacillati</taxon>
        <taxon>Bacillota</taxon>
        <taxon>Bacilli</taxon>
        <taxon>Lactobacillales</taxon>
        <taxon>Enterococcaceae</taxon>
        <taxon>Enterococcus</taxon>
    </lineage>
</organism>
<name>A0ABU3F9F1_9ENTE</name>
<reference evidence="1" key="1">
    <citation type="submission" date="2023-03" db="EMBL/GenBank/DDBJ databases">
        <authorList>
            <person name="Shen W."/>
            <person name="Cai J."/>
        </authorList>
    </citation>
    <scope>NUCLEOTIDE SEQUENCE</scope>
    <source>
        <strain evidence="1">P66-3</strain>
    </source>
</reference>
<evidence type="ECO:0000313" key="1">
    <source>
        <dbReference type="EMBL" id="MDT2759302.1"/>
    </source>
</evidence>
<protein>
    <recommendedName>
        <fullName evidence="3">Phage protein</fullName>
    </recommendedName>
</protein>
<dbReference type="EMBL" id="JARQAJ010000003">
    <property type="protein sequence ID" value="MDT2759302.1"/>
    <property type="molecule type" value="Genomic_DNA"/>
</dbReference>
<dbReference type="RefSeq" id="WP_311829785.1">
    <property type="nucleotide sequence ID" value="NZ_JARQAJ010000003.1"/>
</dbReference>
<sequence>MFDYDTAMADPASRIFTNVSQASNSDVQSEYDYMYDDFGTQVYDDDLVMKVVFKKRKISNGCLTTLTFAKYVMIDNYAELIDDIGIEYQDYSFAIEGKEYLQKKLEGALDRE</sequence>
<proteinExistence type="predicted"/>
<dbReference type="Proteomes" id="UP001181046">
    <property type="component" value="Unassembled WGS sequence"/>
</dbReference>
<evidence type="ECO:0008006" key="3">
    <source>
        <dbReference type="Google" id="ProtNLM"/>
    </source>
</evidence>
<gene>
    <name evidence="1" type="ORF">P7H27_05950</name>
</gene>
<accession>A0ABU3F9F1</accession>
<comment type="caution">
    <text evidence="1">The sequence shown here is derived from an EMBL/GenBank/DDBJ whole genome shotgun (WGS) entry which is preliminary data.</text>
</comment>